<protein>
    <submittedName>
        <fullName evidence="1">Uncharacterized protein</fullName>
    </submittedName>
</protein>
<comment type="caution">
    <text evidence="1">The sequence shown here is derived from an EMBL/GenBank/DDBJ whole genome shotgun (WGS) entry which is preliminary data.</text>
</comment>
<evidence type="ECO:0000313" key="2">
    <source>
        <dbReference type="Proteomes" id="UP000828390"/>
    </source>
</evidence>
<dbReference type="AlphaFoldDB" id="A0A9D4BID4"/>
<accession>A0A9D4BID4</accession>
<dbReference type="Proteomes" id="UP000828390">
    <property type="component" value="Unassembled WGS sequence"/>
</dbReference>
<evidence type="ECO:0000313" key="1">
    <source>
        <dbReference type="EMBL" id="KAH3695904.1"/>
    </source>
</evidence>
<reference evidence="1" key="1">
    <citation type="journal article" date="2019" name="bioRxiv">
        <title>The Genome of the Zebra Mussel, Dreissena polymorpha: A Resource for Invasive Species Research.</title>
        <authorList>
            <person name="McCartney M.A."/>
            <person name="Auch B."/>
            <person name="Kono T."/>
            <person name="Mallez S."/>
            <person name="Zhang Y."/>
            <person name="Obille A."/>
            <person name="Becker A."/>
            <person name="Abrahante J.E."/>
            <person name="Garbe J."/>
            <person name="Badalamenti J.P."/>
            <person name="Herman A."/>
            <person name="Mangelson H."/>
            <person name="Liachko I."/>
            <person name="Sullivan S."/>
            <person name="Sone E.D."/>
            <person name="Koren S."/>
            <person name="Silverstein K.A.T."/>
            <person name="Beckman K.B."/>
            <person name="Gohl D.M."/>
        </authorList>
    </citation>
    <scope>NUCLEOTIDE SEQUENCE</scope>
    <source>
        <strain evidence="1">Duluth1</strain>
        <tissue evidence="1">Whole animal</tissue>
    </source>
</reference>
<proteinExistence type="predicted"/>
<name>A0A9D4BID4_DREPO</name>
<sequence>MTLRKLYRSNQLTTLVNRLGICESHAFGIELVFYSEFDNFDQLMNTLRGTDSVHTAHGIMLTDVICETDDPGGVRPVVGEISRTMNILLKALVEEELSSCWVGQRKSPHYTIKQRSYPRKRAINHSKQSAKYYLDIHKE</sequence>
<keyword evidence="2" id="KW-1185">Reference proteome</keyword>
<gene>
    <name evidence="1" type="ORF">DPMN_083362</name>
</gene>
<reference evidence="1" key="2">
    <citation type="submission" date="2020-11" db="EMBL/GenBank/DDBJ databases">
        <authorList>
            <person name="McCartney M.A."/>
            <person name="Auch B."/>
            <person name="Kono T."/>
            <person name="Mallez S."/>
            <person name="Becker A."/>
            <person name="Gohl D.M."/>
            <person name="Silverstein K.A.T."/>
            <person name="Koren S."/>
            <person name="Bechman K.B."/>
            <person name="Herman A."/>
            <person name="Abrahante J.E."/>
            <person name="Garbe J."/>
        </authorList>
    </citation>
    <scope>NUCLEOTIDE SEQUENCE</scope>
    <source>
        <strain evidence="1">Duluth1</strain>
        <tissue evidence="1">Whole animal</tissue>
    </source>
</reference>
<dbReference type="EMBL" id="JAIWYP010000016">
    <property type="protein sequence ID" value="KAH3695904.1"/>
    <property type="molecule type" value="Genomic_DNA"/>
</dbReference>
<organism evidence="1 2">
    <name type="scientific">Dreissena polymorpha</name>
    <name type="common">Zebra mussel</name>
    <name type="synonym">Mytilus polymorpha</name>
    <dbReference type="NCBI Taxonomy" id="45954"/>
    <lineage>
        <taxon>Eukaryota</taxon>
        <taxon>Metazoa</taxon>
        <taxon>Spiralia</taxon>
        <taxon>Lophotrochozoa</taxon>
        <taxon>Mollusca</taxon>
        <taxon>Bivalvia</taxon>
        <taxon>Autobranchia</taxon>
        <taxon>Heteroconchia</taxon>
        <taxon>Euheterodonta</taxon>
        <taxon>Imparidentia</taxon>
        <taxon>Neoheterodontei</taxon>
        <taxon>Myida</taxon>
        <taxon>Dreissenoidea</taxon>
        <taxon>Dreissenidae</taxon>
        <taxon>Dreissena</taxon>
    </lineage>
</organism>